<organism evidence="3 4">
    <name type="scientific">Lapidilactobacillus gannanensis</name>
    <dbReference type="NCBI Taxonomy" id="2486002"/>
    <lineage>
        <taxon>Bacteria</taxon>
        <taxon>Bacillati</taxon>
        <taxon>Bacillota</taxon>
        <taxon>Bacilli</taxon>
        <taxon>Lactobacillales</taxon>
        <taxon>Lactobacillaceae</taxon>
        <taxon>Lapidilactobacillus</taxon>
    </lineage>
</organism>
<name>A0ABW4BPT9_9LACO</name>
<dbReference type="PANTHER" id="PTHR38435">
    <property type="match status" value="1"/>
</dbReference>
<evidence type="ECO:0000313" key="3">
    <source>
        <dbReference type="EMBL" id="MFD1411683.1"/>
    </source>
</evidence>
<evidence type="ECO:0000259" key="1">
    <source>
        <dbReference type="Pfam" id="PF05913"/>
    </source>
</evidence>
<dbReference type="InterPro" id="IPR029000">
    <property type="entry name" value="Cyclophilin-like_dom_sf"/>
</dbReference>
<comment type="caution">
    <text evidence="3">The sequence shown here is derived from an EMBL/GenBank/DDBJ whole genome shotgun (WGS) entry which is preliminary data.</text>
</comment>
<dbReference type="Pfam" id="PF05913">
    <property type="entry name" value="MupG_C"/>
    <property type="match status" value="1"/>
</dbReference>
<sequence length="344" mass="39061">MLGISVYLKTFDEKYICQAAANGANLVFTSLHIPEDDFSKVTTTMARLLSVCNQYHLTLVPDVSPKTFEVLKLPKNDFTALHKLGLTALRIDYGFNDWQLLHQLQSEFTLFLNASTIDQHYLDEAQQNDIDLNKIHAAHNFYPKVETGLSKEYFTKLNAKYRGTKINLLAFVPGDELKRFPLYQGLPTLEDHRGKNPYVSAVELIERFNITDVVIGDPKAKLTTLAAIKLYQDKRIMTVPLITNGLDAAFFSQDYSVRKDVADKLIRIIAPRTSDIAIQQTGERPLGTLTQDNLLNGRYSGELQIAKRDLPFSEKTNILGYIHPEYLDLLQFIDSNTKLRFVKA</sequence>
<dbReference type="PANTHER" id="PTHR38435:SF2">
    <property type="entry name" value="DUF871 DOMAIN-CONTAINING PROTEIN"/>
    <property type="match status" value="1"/>
</dbReference>
<dbReference type="Gene3D" id="3.20.20.70">
    <property type="entry name" value="Aldolase class I"/>
    <property type="match status" value="1"/>
</dbReference>
<dbReference type="InterPro" id="IPR008589">
    <property type="entry name" value="MupG"/>
</dbReference>
<dbReference type="InterPro" id="IPR013785">
    <property type="entry name" value="Aldolase_TIM"/>
</dbReference>
<keyword evidence="4" id="KW-1185">Reference proteome</keyword>
<reference evidence="4" key="1">
    <citation type="journal article" date="2019" name="Int. J. Syst. Evol. Microbiol.">
        <title>The Global Catalogue of Microorganisms (GCM) 10K type strain sequencing project: providing services to taxonomists for standard genome sequencing and annotation.</title>
        <authorList>
            <consortium name="The Broad Institute Genomics Platform"/>
            <consortium name="The Broad Institute Genome Sequencing Center for Infectious Disease"/>
            <person name="Wu L."/>
            <person name="Ma J."/>
        </authorList>
    </citation>
    <scope>NUCLEOTIDE SEQUENCE [LARGE SCALE GENOMIC DNA]</scope>
    <source>
        <strain evidence="4">CCM 8937</strain>
    </source>
</reference>
<feature type="domain" description="6-phospho-N-acetylmuramidase C-terminal" evidence="1">
    <location>
        <begin position="247"/>
        <end position="342"/>
    </location>
</feature>
<dbReference type="InterPro" id="IPR043797">
    <property type="entry name" value="MupG_N"/>
</dbReference>
<evidence type="ECO:0000313" key="4">
    <source>
        <dbReference type="Proteomes" id="UP001597191"/>
    </source>
</evidence>
<dbReference type="RefSeq" id="WP_164509254.1">
    <property type="nucleotide sequence ID" value="NZ_JBHTOH010000085.1"/>
</dbReference>
<dbReference type="InterPro" id="IPR043894">
    <property type="entry name" value="MupG_C"/>
</dbReference>
<accession>A0ABW4BPT9</accession>
<evidence type="ECO:0000259" key="2">
    <source>
        <dbReference type="Pfam" id="PF19200"/>
    </source>
</evidence>
<dbReference type="SUPFAM" id="SSF50891">
    <property type="entry name" value="Cyclophilin-like"/>
    <property type="match status" value="1"/>
</dbReference>
<dbReference type="Proteomes" id="UP001597191">
    <property type="component" value="Unassembled WGS sequence"/>
</dbReference>
<feature type="domain" description="6-phospho-N-acetylmuramidase N-terminal" evidence="2">
    <location>
        <begin position="2"/>
        <end position="228"/>
    </location>
</feature>
<dbReference type="InterPro" id="IPR017853">
    <property type="entry name" value="GH"/>
</dbReference>
<dbReference type="Gene3D" id="2.40.100.10">
    <property type="entry name" value="Cyclophilin-like"/>
    <property type="match status" value="1"/>
</dbReference>
<gene>
    <name evidence="3" type="ORF">ACFQ4R_08810</name>
</gene>
<dbReference type="Pfam" id="PF19200">
    <property type="entry name" value="MupG_N"/>
    <property type="match status" value="1"/>
</dbReference>
<protein>
    <submittedName>
        <fullName evidence="3">MupG family TIM beta-alpha barrel fold protein</fullName>
    </submittedName>
</protein>
<dbReference type="EMBL" id="JBHTOH010000085">
    <property type="protein sequence ID" value="MFD1411683.1"/>
    <property type="molecule type" value="Genomic_DNA"/>
</dbReference>
<proteinExistence type="predicted"/>
<dbReference type="SUPFAM" id="SSF51445">
    <property type="entry name" value="(Trans)glycosidases"/>
    <property type="match status" value="1"/>
</dbReference>